<reference evidence="1" key="1">
    <citation type="journal article" date="2020" name="Stud. Mycol.">
        <title>101 Dothideomycetes genomes: a test case for predicting lifestyles and emergence of pathogens.</title>
        <authorList>
            <person name="Haridas S."/>
            <person name="Albert R."/>
            <person name="Binder M."/>
            <person name="Bloem J."/>
            <person name="Labutti K."/>
            <person name="Salamov A."/>
            <person name="Andreopoulos B."/>
            <person name="Baker S."/>
            <person name="Barry K."/>
            <person name="Bills G."/>
            <person name="Bluhm B."/>
            <person name="Cannon C."/>
            <person name="Castanera R."/>
            <person name="Culley D."/>
            <person name="Daum C."/>
            <person name="Ezra D."/>
            <person name="Gonzalez J."/>
            <person name="Henrissat B."/>
            <person name="Kuo A."/>
            <person name="Liang C."/>
            <person name="Lipzen A."/>
            <person name="Lutzoni F."/>
            <person name="Magnuson J."/>
            <person name="Mondo S."/>
            <person name="Nolan M."/>
            <person name="Ohm R."/>
            <person name="Pangilinan J."/>
            <person name="Park H.-J."/>
            <person name="Ramirez L."/>
            <person name="Alfaro M."/>
            <person name="Sun H."/>
            <person name="Tritt A."/>
            <person name="Yoshinaga Y."/>
            <person name="Zwiers L.-H."/>
            <person name="Turgeon B."/>
            <person name="Goodwin S."/>
            <person name="Spatafora J."/>
            <person name="Crous P."/>
            <person name="Grigoriev I."/>
        </authorList>
    </citation>
    <scope>NUCLEOTIDE SEQUENCE</scope>
    <source>
        <strain evidence="1">CBS 690.94</strain>
    </source>
</reference>
<dbReference type="Proteomes" id="UP000799764">
    <property type="component" value="Unassembled WGS sequence"/>
</dbReference>
<gene>
    <name evidence="1" type="ORF">P171DRAFT_110562</name>
</gene>
<accession>A0A9P4U872</accession>
<protein>
    <submittedName>
        <fullName evidence="1">Uncharacterized protein</fullName>
    </submittedName>
</protein>
<name>A0A9P4U872_9PLEO</name>
<keyword evidence="2" id="KW-1185">Reference proteome</keyword>
<dbReference type="AlphaFoldDB" id="A0A9P4U872"/>
<sequence length="124" mass="14165">MKRKHQHVTQVSRPKLGSIRTCCKSGLWVLWIRSEPVWTLRTCSRRLKAWRRYAYADMPIWRLVRATDAGICCWASGSCSLRPQARQIAAVCSTPRVKLVDVANASHHTPCNRERDAAHNALAR</sequence>
<evidence type="ECO:0000313" key="1">
    <source>
        <dbReference type="EMBL" id="KAF2439747.1"/>
    </source>
</evidence>
<proteinExistence type="predicted"/>
<dbReference type="EMBL" id="MU001508">
    <property type="protein sequence ID" value="KAF2439747.1"/>
    <property type="molecule type" value="Genomic_DNA"/>
</dbReference>
<comment type="caution">
    <text evidence="1">The sequence shown here is derived from an EMBL/GenBank/DDBJ whole genome shotgun (WGS) entry which is preliminary data.</text>
</comment>
<organism evidence="1 2">
    <name type="scientific">Karstenula rhodostoma CBS 690.94</name>
    <dbReference type="NCBI Taxonomy" id="1392251"/>
    <lineage>
        <taxon>Eukaryota</taxon>
        <taxon>Fungi</taxon>
        <taxon>Dikarya</taxon>
        <taxon>Ascomycota</taxon>
        <taxon>Pezizomycotina</taxon>
        <taxon>Dothideomycetes</taxon>
        <taxon>Pleosporomycetidae</taxon>
        <taxon>Pleosporales</taxon>
        <taxon>Massarineae</taxon>
        <taxon>Didymosphaeriaceae</taxon>
        <taxon>Karstenula</taxon>
    </lineage>
</organism>
<evidence type="ECO:0000313" key="2">
    <source>
        <dbReference type="Proteomes" id="UP000799764"/>
    </source>
</evidence>